<dbReference type="OrthoDB" id="2012405at2759"/>
<dbReference type="EMBL" id="JAAIUW010000001">
    <property type="protein sequence ID" value="KAF7843643.1"/>
    <property type="molecule type" value="Genomic_DNA"/>
</dbReference>
<comment type="caution">
    <text evidence="3">The sequence shown here is derived from an EMBL/GenBank/DDBJ whole genome shotgun (WGS) entry which is preliminary data.</text>
</comment>
<comment type="similarity">
    <text evidence="1">Belongs to the DRM1/ARP family.</text>
</comment>
<proteinExistence type="inferred from homology"/>
<protein>
    <submittedName>
        <fullName evidence="3">Dormancy-associated protein-like protein 4 isoform X1</fullName>
    </submittedName>
</protein>
<dbReference type="InterPro" id="IPR008406">
    <property type="entry name" value="DRM/ARP"/>
</dbReference>
<name>A0A834XI38_9FABA</name>
<accession>A0A834XI38</accession>
<gene>
    <name evidence="3" type="ORF">G2W53_000548</name>
</gene>
<organism evidence="3 4">
    <name type="scientific">Senna tora</name>
    <dbReference type="NCBI Taxonomy" id="362788"/>
    <lineage>
        <taxon>Eukaryota</taxon>
        <taxon>Viridiplantae</taxon>
        <taxon>Streptophyta</taxon>
        <taxon>Embryophyta</taxon>
        <taxon>Tracheophyta</taxon>
        <taxon>Spermatophyta</taxon>
        <taxon>Magnoliopsida</taxon>
        <taxon>eudicotyledons</taxon>
        <taxon>Gunneridae</taxon>
        <taxon>Pentapetalae</taxon>
        <taxon>rosids</taxon>
        <taxon>fabids</taxon>
        <taxon>Fabales</taxon>
        <taxon>Fabaceae</taxon>
        <taxon>Caesalpinioideae</taxon>
        <taxon>Cassia clade</taxon>
        <taxon>Senna</taxon>
    </lineage>
</organism>
<evidence type="ECO:0000313" key="4">
    <source>
        <dbReference type="Proteomes" id="UP000634136"/>
    </source>
</evidence>
<evidence type="ECO:0000256" key="2">
    <source>
        <dbReference type="SAM" id="MobiDB-lite"/>
    </source>
</evidence>
<dbReference type="PANTHER" id="PTHR33565:SF20">
    <property type="entry name" value="DORMANCY-ASSOCIATED PROTEIN HOMOLOG 4"/>
    <property type="match status" value="1"/>
</dbReference>
<reference evidence="3" key="1">
    <citation type="submission" date="2020-09" db="EMBL/GenBank/DDBJ databases">
        <title>Genome-Enabled Discovery of Anthraquinone Biosynthesis in Senna tora.</title>
        <authorList>
            <person name="Kang S.-H."/>
            <person name="Pandey R.P."/>
            <person name="Lee C.-M."/>
            <person name="Sim J.-S."/>
            <person name="Jeong J.-T."/>
            <person name="Choi B.-S."/>
            <person name="Jung M."/>
            <person name="Ginzburg D."/>
            <person name="Zhao K."/>
            <person name="Won S.Y."/>
            <person name="Oh T.-J."/>
            <person name="Yu Y."/>
            <person name="Kim N.-H."/>
            <person name="Lee O.R."/>
            <person name="Lee T.-H."/>
            <person name="Bashyal P."/>
            <person name="Kim T.-S."/>
            <person name="Lee W.-H."/>
            <person name="Kawkins C."/>
            <person name="Kim C.-K."/>
            <person name="Kim J.S."/>
            <person name="Ahn B.O."/>
            <person name="Rhee S.Y."/>
            <person name="Sohng J.K."/>
        </authorList>
    </citation>
    <scope>NUCLEOTIDE SEQUENCE</scope>
    <source>
        <tissue evidence="3">Leaf</tissue>
    </source>
</reference>
<dbReference type="PANTHER" id="PTHR33565">
    <property type="entry name" value="DORMANCY-ASSOCIATED PROTEIN 1"/>
    <property type="match status" value="1"/>
</dbReference>
<evidence type="ECO:0000313" key="3">
    <source>
        <dbReference type="EMBL" id="KAF7843643.1"/>
    </source>
</evidence>
<dbReference type="Pfam" id="PF05564">
    <property type="entry name" value="Auxin_repressed"/>
    <property type="match status" value="1"/>
</dbReference>
<keyword evidence="4" id="KW-1185">Reference proteome</keyword>
<dbReference type="Proteomes" id="UP000634136">
    <property type="component" value="Unassembled WGS sequence"/>
</dbReference>
<dbReference type="AlphaFoldDB" id="A0A834XI38"/>
<evidence type="ECO:0000256" key="1">
    <source>
        <dbReference type="ARBA" id="ARBA00010502"/>
    </source>
</evidence>
<feature type="region of interest" description="Disordered" evidence="2">
    <location>
        <begin position="49"/>
        <end position="88"/>
    </location>
</feature>
<sequence>MATFLHKLWDETLAGPTPDAGLGKLRKFASFDDRVTRSIAVDVRTGSFSDDAPRTRRIPFTPRTPAGDCEKFARRNSSSSPPASERPELGTSSVYYWIMMSALDR</sequence>